<organism evidence="1 2">
    <name type="scientific">Aegilops tauschii subsp. strangulata</name>
    <name type="common">Goatgrass</name>
    <dbReference type="NCBI Taxonomy" id="200361"/>
    <lineage>
        <taxon>Eukaryota</taxon>
        <taxon>Viridiplantae</taxon>
        <taxon>Streptophyta</taxon>
        <taxon>Embryophyta</taxon>
        <taxon>Tracheophyta</taxon>
        <taxon>Spermatophyta</taxon>
        <taxon>Magnoliopsida</taxon>
        <taxon>Liliopsida</taxon>
        <taxon>Poales</taxon>
        <taxon>Poaceae</taxon>
        <taxon>BOP clade</taxon>
        <taxon>Pooideae</taxon>
        <taxon>Triticodae</taxon>
        <taxon>Triticeae</taxon>
        <taxon>Triticinae</taxon>
        <taxon>Aegilops</taxon>
    </lineage>
</organism>
<reference evidence="2" key="2">
    <citation type="journal article" date="2017" name="Nat. Plants">
        <title>The Aegilops tauschii genome reveals multiple impacts of transposons.</title>
        <authorList>
            <person name="Zhao G."/>
            <person name="Zou C."/>
            <person name="Li K."/>
            <person name="Wang K."/>
            <person name="Li T."/>
            <person name="Gao L."/>
            <person name="Zhang X."/>
            <person name="Wang H."/>
            <person name="Yang Z."/>
            <person name="Liu X."/>
            <person name="Jiang W."/>
            <person name="Mao L."/>
            <person name="Kong X."/>
            <person name="Jiao Y."/>
            <person name="Jia J."/>
        </authorList>
    </citation>
    <scope>NUCLEOTIDE SEQUENCE [LARGE SCALE GENOMIC DNA]</scope>
    <source>
        <strain evidence="2">cv. AL8/78</strain>
    </source>
</reference>
<dbReference type="EnsemblPlants" id="AET3Gv20430000.1">
    <property type="protein sequence ID" value="AET3Gv20430000.1"/>
    <property type="gene ID" value="AET3Gv20430000"/>
</dbReference>
<dbReference type="Gramene" id="AET3Gv20430000.1">
    <property type="protein sequence ID" value="AET3Gv20430000.1"/>
    <property type="gene ID" value="AET3Gv20430000"/>
</dbReference>
<accession>A0A453ERJ2</accession>
<evidence type="ECO:0000313" key="1">
    <source>
        <dbReference type="EnsemblPlants" id="AET3Gv20430000.1"/>
    </source>
</evidence>
<sequence length="123" mass="14167">LERENQGEKQEMVIALAMREKGEETEERPVAARLIGRRQASSSVTCGVAAPAPVAAVSNWALILEQRGRQNRAVWRKKQSSRMEEEPNRRRLYQVWRGSNVRTCRSSSSYLSCQEYFLVKIRN</sequence>
<proteinExistence type="predicted"/>
<protein>
    <submittedName>
        <fullName evidence="1">Uncharacterized protein</fullName>
    </submittedName>
</protein>
<reference evidence="2" key="1">
    <citation type="journal article" date="2014" name="Science">
        <title>Ancient hybridizations among the ancestral genomes of bread wheat.</title>
        <authorList>
            <consortium name="International Wheat Genome Sequencing Consortium,"/>
            <person name="Marcussen T."/>
            <person name="Sandve S.R."/>
            <person name="Heier L."/>
            <person name="Spannagl M."/>
            <person name="Pfeifer M."/>
            <person name="Jakobsen K.S."/>
            <person name="Wulff B.B."/>
            <person name="Steuernagel B."/>
            <person name="Mayer K.F."/>
            <person name="Olsen O.A."/>
        </authorList>
    </citation>
    <scope>NUCLEOTIDE SEQUENCE [LARGE SCALE GENOMIC DNA]</scope>
    <source>
        <strain evidence="2">cv. AL8/78</strain>
    </source>
</reference>
<dbReference type="AlphaFoldDB" id="A0A453ERJ2"/>
<evidence type="ECO:0000313" key="2">
    <source>
        <dbReference type="Proteomes" id="UP000015105"/>
    </source>
</evidence>
<keyword evidence="2" id="KW-1185">Reference proteome</keyword>
<reference evidence="1" key="3">
    <citation type="journal article" date="2017" name="Nature">
        <title>Genome sequence of the progenitor of the wheat D genome Aegilops tauschii.</title>
        <authorList>
            <person name="Luo M.C."/>
            <person name="Gu Y.Q."/>
            <person name="Puiu D."/>
            <person name="Wang H."/>
            <person name="Twardziok S.O."/>
            <person name="Deal K.R."/>
            <person name="Huo N."/>
            <person name="Zhu T."/>
            <person name="Wang L."/>
            <person name="Wang Y."/>
            <person name="McGuire P.E."/>
            <person name="Liu S."/>
            <person name="Long H."/>
            <person name="Ramasamy R.K."/>
            <person name="Rodriguez J.C."/>
            <person name="Van S.L."/>
            <person name="Yuan L."/>
            <person name="Wang Z."/>
            <person name="Xia Z."/>
            <person name="Xiao L."/>
            <person name="Anderson O.D."/>
            <person name="Ouyang S."/>
            <person name="Liang Y."/>
            <person name="Zimin A.V."/>
            <person name="Pertea G."/>
            <person name="Qi P."/>
            <person name="Bennetzen J.L."/>
            <person name="Dai X."/>
            <person name="Dawson M.W."/>
            <person name="Muller H.G."/>
            <person name="Kugler K."/>
            <person name="Rivarola-Duarte L."/>
            <person name="Spannagl M."/>
            <person name="Mayer K.F.X."/>
            <person name="Lu F.H."/>
            <person name="Bevan M.W."/>
            <person name="Leroy P."/>
            <person name="Li P."/>
            <person name="You F.M."/>
            <person name="Sun Q."/>
            <person name="Liu Z."/>
            <person name="Lyons E."/>
            <person name="Wicker T."/>
            <person name="Salzberg S.L."/>
            <person name="Devos K.M."/>
            <person name="Dvorak J."/>
        </authorList>
    </citation>
    <scope>NUCLEOTIDE SEQUENCE [LARGE SCALE GENOMIC DNA]</scope>
    <source>
        <strain evidence="1">cv. AL8/78</strain>
    </source>
</reference>
<dbReference type="Proteomes" id="UP000015105">
    <property type="component" value="Chromosome 3D"/>
</dbReference>
<name>A0A453ERJ2_AEGTS</name>
<reference evidence="1" key="4">
    <citation type="submission" date="2019-03" db="UniProtKB">
        <authorList>
            <consortium name="EnsemblPlants"/>
        </authorList>
    </citation>
    <scope>IDENTIFICATION</scope>
</reference>
<reference evidence="1" key="5">
    <citation type="journal article" date="2021" name="G3 (Bethesda)">
        <title>Aegilops tauschii genome assembly Aet v5.0 features greater sequence contiguity and improved annotation.</title>
        <authorList>
            <person name="Wang L."/>
            <person name="Zhu T."/>
            <person name="Rodriguez J.C."/>
            <person name="Deal K.R."/>
            <person name="Dubcovsky J."/>
            <person name="McGuire P.E."/>
            <person name="Lux T."/>
            <person name="Spannagl M."/>
            <person name="Mayer K.F.X."/>
            <person name="Baldrich P."/>
            <person name="Meyers B.C."/>
            <person name="Huo N."/>
            <person name="Gu Y.Q."/>
            <person name="Zhou H."/>
            <person name="Devos K.M."/>
            <person name="Bennetzen J.L."/>
            <person name="Unver T."/>
            <person name="Budak H."/>
            <person name="Gulick P.J."/>
            <person name="Galiba G."/>
            <person name="Kalapos B."/>
            <person name="Nelson D.R."/>
            <person name="Li P."/>
            <person name="You F.M."/>
            <person name="Luo M.C."/>
            <person name="Dvorak J."/>
        </authorList>
    </citation>
    <scope>NUCLEOTIDE SEQUENCE [LARGE SCALE GENOMIC DNA]</scope>
    <source>
        <strain evidence="1">cv. AL8/78</strain>
    </source>
</reference>